<gene>
    <name evidence="5" type="ORF">BRENAR_LOCUS969</name>
</gene>
<comment type="similarity">
    <text evidence="2">Belongs to the PPR family. P subfamily.</text>
</comment>
<protein>
    <recommendedName>
        <fullName evidence="3">Mitochondrial 15S rRNA processing factor CCM1</fullName>
    </recommendedName>
</protein>
<comment type="subcellular location">
    <subcellularLocation>
        <location evidence="1">Mitochondrion</location>
    </subcellularLocation>
</comment>
<dbReference type="EMBL" id="CAACVR010000002">
    <property type="protein sequence ID" value="VEU20234.1"/>
    <property type="molecule type" value="Genomic_DNA"/>
</dbReference>
<reference evidence="5 6" key="1">
    <citation type="submission" date="2018-12" db="EMBL/GenBank/DDBJ databases">
        <authorList>
            <person name="Tiukova I."/>
            <person name="Dainat J."/>
        </authorList>
    </citation>
    <scope>NUCLEOTIDE SEQUENCE [LARGE SCALE GENOMIC DNA]</scope>
</reference>
<name>A0A448YH08_BRENA</name>
<dbReference type="InParanoid" id="A0A448YH08"/>
<evidence type="ECO:0000256" key="3">
    <source>
        <dbReference type="ARBA" id="ARBA00044527"/>
    </source>
</evidence>
<evidence type="ECO:0000313" key="5">
    <source>
        <dbReference type="EMBL" id="VEU20234.1"/>
    </source>
</evidence>
<dbReference type="InterPro" id="IPR002885">
    <property type="entry name" value="PPR_rpt"/>
</dbReference>
<proteinExistence type="inferred from homology"/>
<dbReference type="AlphaFoldDB" id="A0A448YH08"/>
<dbReference type="Gene3D" id="1.25.40.10">
    <property type="entry name" value="Tetratricopeptide repeat domain"/>
    <property type="match status" value="3"/>
</dbReference>
<evidence type="ECO:0000256" key="1">
    <source>
        <dbReference type="ARBA" id="ARBA00004173"/>
    </source>
</evidence>
<dbReference type="Proteomes" id="UP000290900">
    <property type="component" value="Unassembled WGS sequence"/>
</dbReference>
<dbReference type="GO" id="GO:0005739">
    <property type="term" value="C:mitochondrion"/>
    <property type="evidence" value="ECO:0007669"/>
    <property type="project" value="UniProtKB-SubCell"/>
</dbReference>
<keyword evidence="6" id="KW-1185">Reference proteome</keyword>
<evidence type="ECO:0000256" key="4">
    <source>
        <dbReference type="PROSITE-ProRule" id="PRU00708"/>
    </source>
</evidence>
<dbReference type="InterPro" id="IPR050872">
    <property type="entry name" value="PPR_P_subfamily"/>
</dbReference>
<dbReference type="STRING" id="13370.A0A448YH08"/>
<dbReference type="PROSITE" id="PS51375">
    <property type="entry name" value="PPR"/>
    <property type="match status" value="1"/>
</dbReference>
<evidence type="ECO:0000256" key="2">
    <source>
        <dbReference type="ARBA" id="ARBA00007626"/>
    </source>
</evidence>
<organism evidence="5 6">
    <name type="scientific">Brettanomyces naardenensis</name>
    <name type="common">Yeast</name>
    <dbReference type="NCBI Taxonomy" id="13370"/>
    <lineage>
        <taxon>Eukaryota</taxon>
        <taxon>Fungi</taxon>
        <taxon>Dikarya</taxon>
        <taxon>Ascomycota</taxon>
        <taxon>Saccharomycotina</taxon>
        <taxon>Pichiomycetes</taxon>
        <taxon>Pichiales</taxon>
        <taxon>Pichiaceae</taxon>
        <taxon>Brettanomyces</taxon>
    </lineage>
</organism>
<dbReference type="InterPro" id="IPR011990">
    <property type="entry name" value="TPR-like_helical_dom_sf"/>
</dbReference>
<dbReference type="PANTHER" id="PTHR46128:SF211">
    <property type="entry name" value="PENTACOTRIPEPTIDE-REPEAT REGION OF PRORP DOMAIN-CONTAINING PROTEIN"/>
    <property type="match status" value="1"/>
</dbReference>
<feature type="repeat" description="PPR" evidence="4">
    <location>
        <begin position="609"/>
        <end position="643"/>
    </location>
</feature>
<sequence>MLSAFRTTSSIASIASRRASAILFSKRSLPLLSRCYSTSQEEIAIPPRTLPTNAQLKPRQFQRITDFNVARDRGLSVSSQLLILASDPAMNVTTIFDNLESVLSAEKSSLENPATQENASFRHTRLLDVSISLGHRYFSRLHDLNAATDNDHVPDSMLFRRILTIFTNYNLLHVSHLNRVLAEMLVEKQYSKALSVWIESLEFFKANPDRLLEKKESQNKLGKKRHFMPQTDQFFYGGLASYLLSLSENKTKLDPEFVKLILADFSKRPSEDKLKWYLRSVRIPQEEQSFALSQWNNYYLSNIDYNSSSVWRGALKAAKDNKGAKVESLIAHNLQKAAEKGEPLTADTWAEIMRIYNIDKNYQRALQTWNKVTKELQLQPTVGLWNQFLLANVRSNASEKLLRIESVWKLLNEAVQPNSESFRYLIEGYISCNTPSKALEVVTNLKKDSPELLNDDIREDLIVGFIDSGFGEEGEKLFKNYLKDTFKPTIRLYNKLLHHYLKVGNLERATGAIDDLIAAGKTDPRLAPDIATWTTVVDIVLKQARKVGASSDFIVDELQHILSSMKENGIKLNEESLTMLISNLTRNPDTAELGREFFQFMKENKMRISTVAYTSIIYSESASGRMDRALELFQEGLQSGIKLRPQYYNLIFKGYSDHPNVDSSIKFYRFIDGKTKDSEELQQPNFFTFYYLLREALYVEDGPFIKFVVDELDKKKLREYGIQIPRLLKEAESRGIEIPLELKESVTESTARKQAEEKKARVKADYE</sequence>
<dbReference type="PANTHER" id="PTHR46128">
    <property type="entry name" value="MITOCHONDRIAL GROUP I INTRON SPLICING FACTOR CCM1"/>
    <property type="match status" value="1"/>
</dbReference>
<accession>A0A448YH08</accession>
<dbReference type="OrthoDB" id="185373at2759"/>
<evidence type="ECO:0000313" key="6">
    <source>
        <dbReference type="Proteomes" id="UP000290900"/>
    </source>
</evidence>
<dbReference type="Pfam" id="PF01535">
    <property type="entry name" value="PPR"/>
    <property type="match status" value="1"/>
</dbReference>